<dbReference type="SUPFAM" id="SSF48179">
    <property type="entry name" value="6-phosphogluconate dehydrogenase C-terminal domain-like"/>
    <property type="match status" value="1"/>
</dbReference>
<dbReference type="InterPro" id="IPR013328">
    <property type="entry name" value="6PGD_dom2"/>
</dbReference>
<evidence type="ECO:0000313" key="7">
    <source>
        <dbReference type="EMBL" id="MFC5905911.1"/>
    </source>
</evidence>
<dbReference type="InterPro" id="IPR013332">
    <property type="entry name" value="KPR_N"/>
</dbReference>
<keyword evidence="8" id="KW-1185">Reference proteome</keyword>
<accession>A0ABW1FU11</accession>
<dbReference type="InterPro" id="IPR036291">
    <property type="entry name" value="NAD(P)-bd_dom_sf"/>
</dbReference>
<name>A0ABW1FU11_9ACTN</name>
<dbReference type="Pfam" id="PF02558">
    <property type="entry name" value="ApbA"/>
    <property type="match status" value="1"/>
</dbReference>
<dbReference type="EC" id="1.1.1.169" evidence="4"/>
<comment type="function">
    <text evidence="4">Catalyzes the NADPH-dependent reduction of ketopantoate into pantoic acid.</text>
</comment>
<feature type="domain" description="Ketopantoate reductase N-terminal" evidence="5">
    <location>
        <begin position="4"/>
        <end position="155"/>
    </location>
</feature>
<dbReference type="Proteomes" id="UP001596174">
    <property type="component" value="Unassembled WGS sequence"/>
</dbReference>
<dbReference type="InterPro" id="IPR013752">
    <property type="entry name" value="KPA_reductase"/>
</dbReference>
<dbReference type="NCBIfam" id="TIGR00745">
    <property type="entry name" value="apbA_panE"/>
    <property type="match status" value="1"/>
</dbReference>
<dbReference type="EMBL" id="JBHSQJ010000006">
    <property type="protein sequence ID" value="MFC5905911.1"/>
    <property type="molecule type" value="Genomic_DNA"/>
</dbReference>
<organism evidence="7 8">
    <name type="scientific">Streptacidiphilus monticola</name>
    <dbReference type="NCBI Taxonomy" id="2161674"/>
    <lineage>
        <taxon>Bacteria</taxon>
        <taxon>Bacillati</taxon>
        <taxon>Actinomycetota</taxon>
        <taxon>Actinomycetes</taxon>
        <taxon>Kitasatosporales</taxon>
        <taxon>Streptomycetaceae</taxon>
        <taxon>Streptacidiphilus</taxon>
    </lineage>
</organism>
<feature type="domain" description="Ketopantoate reductase C-terminal" evidence="6">
    <location>
        <begin position="183"/>
        <end position="304"/>
    </location>
</feature>
<evidence type="ECO:0000256" key="3">
    <source>
        <dbReference type="ARBA" id="ARBA00023002"/>
    </source>
</evidence>
<keyword evidence="4" id="KW-0566">Pantothenate biosynthesis</keyword>
<dbReference type="InterPro" id="IPR008927">
    <property type="entry name" value="6-PGluconate_DH-like_C_sf"/>
</dbReference>
<comment type="caution">
    <text evidence="7">The sequence shown here is derived from an EMBL/GenBank/DDBJ whole genome shotgun (WGS) entry which is preliminary data.</text>
</comment>
<keyword evidence="3 4" id="KW-0560">Oxidoreductase</keyword>
<gene>
    <name evidence="7" type="ORF">ACFP3V_01580</name>
</gene>
<dbReference type="Pfam" id="PF08546">
    <property type="entry name" value="ApbA_C"/>
    <property type="match status" value="1"/>
</dbReference>
<evidence type="ECO:0000259" key="6">
    <source>
        <dbReference type="Pfam" id="PF08546"/>
    </source>
</evidence>
<evidence type="ECO:0000259" key="5">
    <source>
        <dbReference type="Pfam" id="PF02558"/>
    </source>
</evidence>
<evidence type="ECO:0000256" key="1">
    <source>
        <dbReference type="ARBA" id="ARBA00007870"/>
    </source>
</evidence>
<dbReference type="InterPro" id="IPR051402">
    <property type="entry name" value="KPR-Related"/>
</dbReference>
<evidence type="ECO:0000313" key="8">
    <source>
        <dbReference type="Proteomes" id="UP001596174"/>
    </source>
</evidence>
<comment type="pathway">
    <text evidence="4">Cofactor biosynthesis; (R)-pantothenate biosynthesis; (R)-pantoate from 3-methyl-2-oxobutanoate: step 2/2.</text>
</comment>
<keyword evidence="2 4" id="KW-0521">NADP</keyword>
<proteinExistence type="inferred from homology"/>
<dbReference type="Gene3D" id="3.40.50.720">
    <property type="entry name" value="NAD(P)-binding Rossmann-like Domain"/>
    <property type="match status" value="1"/>
</dbReference>
<protein>
    <recommendedName>
        <fullName evidence="4">2-dehydropantoate 2-reductase</fullName>
        <ecNumber evidence="4">1.1.1.169</ecNumber>
    </recommendedName>
    <alternativeName>
        <fullName evidence="4">Ketopantoate reductase</fullName>
    </alternativeName>
</protein>
<comment type="catalytic activity">
    <reaction evidence="4">
        <text>(R)-pantoate + NADP(+) = 2-dehydropantoate + NADPH + H(+)</text>
        <dbReference type="Rhea" id="RHEA:16233"/>
        <dbReference type="ChEBI" id="CHEBI:11561"/>
        <dbReference type="ChEBI" id="CHEBI:15378"/>
        <dbReference type="ChEBI" id="CHEBI:15980"/>
        <dbReference type="ChEBI" id="CHEBI:57783"/>
        <dbReference type="ChEBI" id="CHEBI:58349"/>
        <dbReference type="EC" id="1.1.1.169"/>
    </reaction>
</comment>
<dbReference type="Gene3D" id="1.10.1040.10">
    <property type="entry name" value="N-(1-d-carboxylethyl)-l-norvaline Dehydrogenase, domain 2"/>
    <property type="match status" value="1"/>
</dbReference>
<dbReference type="RefSeq" id="WP_380578807.1">
    <property type="nucleotide sequence ID" value="NZ_JBHSQJ010000006.1"/>
</dbReference>
<sequence>MRYVIIGAGAVGGTIGGRLAQAGREVVLVARGAHLEALRREGLRLVTPGGAETLRLPAVGGAAELGALLPGDVLVLAVKSQDTAAALTEWAALPGAQDTPVVCAQNGVSNERTALRLFPQVVAACVWLPATHLEPGVVVSHTAPLSGILTLGQYPGGVGAFTEQIASDLVAAGFDAPVAPDAMRWKYGKLLNNLGNALEALLGRDGLAGNEDLYLAVREEGERVLTAAGIDWATDEERMAVQADRMDVRPIPGYGRVGGSTWQSLSRGTGSVEADHLNGEIALLARLHGTVAPLNAQLQRLVRQFAAEGRAPGSLTAAGLRELPAQESGQAATR</sequence>
<evidence type="ECO:0000256" key="4">
    <source>
        <dbReference type="RuleBase" id="RU362068"/>
    </source>
</evidence>
<evidence type="ECO:0000256" key="2">
    <source>
        <dbReference type="ARBA" id="ARBA00022857"/>
    </source>
</evidence>
<reference evidence="8" key="1">
    <citation type="journal article" date="2019" name="Int. J. Syst. Evol. Microbiol.">
        <title>The Global Catalogue of Microorganisms (GCM) 10K type strain sequencing project: providing services to taxonomists for standard genome sequencing and annotation.</title>
        <authorList>
            <consortium name="The Broad Institute Genomics Platform"/>
            <consortium name="The Broad Institute Genome Sequencing Center for Infectious Disease"/>
            <person name="Wu L."/>
            <person name="Ma J."/>
        </authorList>
    </citation>
    <scope>NUCLEOTIDE SEQUENCE [LARGE SCALE GENOMIC DNA]</scope>
    <source>
        <strain evidence="8">JCM 4816</strain>
    </source>
</reference>
<dbReference type="PANTHER" id="PTHR21708:SF26">
    <property type="entry name" value="2-DEHYDROPANTOATE 2-REDUCTASE"/>
    <property type="match status" value="1"/>
</dbReference>
<dbReference type="InterPro" id="IPR003710">
    <property type="entry name" value="ApbA"/>
</dbReference>
<comment type="similarity">
    <text evidence="1 4">Belongs to the ketopantoate reductase family.</text>
</comment>
<dbReference type="PANTHER" id="PTHR21708">
    <property type="entry name" value="PROBABLE 2-DEHYDROPANTOATE 2-REDUCTASE"/>
    <property type="match status" value="1"/>
</dbReference>
<dbReference type="SUPFAM" id="SSF51735">
    <property type="entry name" value="NAD(P)-binding Rossmann-fold domains"/>
    <property type="match status" value="1"/>
</dbReference>